<keyword evidence="3" id="KW-1185">Reference proteome</keyword>
<evidence type="ECO:0000256" key="1">
    <source>
        <dbReference type="SAM" id="MobiDB-lite"/>
    </source>
</evidence>
<sequence>MPERSKISILSSGYPPSHRTEPPAIRGHRLSAVLLQQSGGVSRQQMGRALQICGFVSAAEERKPLQIINKTRCGGNCVGNCSCWTSQVNLQPRLVGRRSRLATPQSCSHMITDLIGGSCLPESSSAPGGLGLRLALEAGLGSLPSLSSLSLSLLTQLPRGGGRQSGGVNQLDNHVHPISSERGEDNPAY</sequence>
<protein>
    <submittedName>
        <fullName evidence="2">Uncharacterized protein</fullName>
    </submittedName>
</protein>
<evidence type="ECO:0000313" key="2">
    <source>
        <dbReference type="EMBL" id="CAB1433641.1"/>
    </source>
</evidence>
<organism evidence="2 3">
    <name type="scientific">Pleuronectes platessa</name>
    <name type="common">European plaice</name>
    <dbReference type="NCBI Taxonomy" id="8262"/>
    <lineage>
        <taxon>Eukaryota</taxon>
        <taxon>Metazoa</taxon>
        <taxon>Chordata</taxon>
        <taxon>Craniata</taxon>
        <taxon>Vertebrata</taxon>
        <taxon>Euteleostomi</taxon>
        <taxon>Actinopterygii</taxon>
        <taxon>Neopterygii</taxon>
        <taxon>Teleostei</taxon>
        <taxon>Neoteleostei</taxon>
        <taxon>Acanthomorphata</taxon>
        <taxon>Carangaria</taxon>
        <taxon>Pleuronectiformes</taxon>
        <taxon>Pleuronectoidei</taxon>
        <taxon>Pleuronectidae</taxon>
        <taxon>Pleuronectes</taxon>
    </lineage>
</organism>
<reference evidence="2" key="1">
    <citation type="submission" date="2020-03" db="EMBL/GenBank/DDBJ databases">
        <authorList>
            <person name="Weist P."/>
        </authorList>
    </citation>
    <scope>NUCLEOTIDE SEQUENCE</scope>
</reference>
<dbReference type="Proteomes" id="UP001153269">
    <property type="component" value="Unassembled WGS sequence"/>
</dbReference>
<name>A0A9N7UMR3_PLEPL</name>
<feature type="region of interest" description="Disordered" evidence="1">
    <location>
        <begin position="162"/>
        <end position="189"/>
    </location>
</feature>
<feature type="region of interest" description="Disordered" evidence="1">
    <location>
        <begin position="1"/>
        <end position="23"/>
    </location>
</feature>
<dbReference type="EMBL" id="CADEAL010001580">
    <property type="protein sequence ID" value="CAB1433641.1"/>
    <property type="molecule type" value="Genomic_DNA"/>
</dbReference>
<proteinExistence type="predicted"/>
<gene>
    <name evidence="2" type="ORF">PLEPLA_LOCUS21732</name>
</gene>
<evidence type="ECO:0000313" key="3">
    <source>
        <dbReference type="Proteomes" id="UP001153269"/>
    </source>
</evidence>
<feature type="compositionally biased region" description="Basic and acidic residues" evidence="1">
    <location>
        <begin position="173"/>
        <end position="189"/>
    </location>
</feature>
<comment type="caution">
    <text evidence="2">The sequence shown here is derived from an EMBL/GenBank/DDBJ whole genome shotgun (WGS) entry which is preliminary data.</text>
</comment>
<dbReference type="AlphaFoldDB" id="A0A9N7UMR3"/>
<accession>A0A9N7UMR3</accession>